<organism evidence="1">
    <name type="scientific">mine drainage metagenome</name>
    <dbReference type="NCBI Taxonomy" id="410659"/>
    <lineage>
        <taxon>unclassified sequences</taxon>
        <taxon>metagenomes</taxon>
        <taxon>ecological metagenomes</taxon>
    </lineage>
</organism>
<reference evidence="1" key="1">
    <citation type="submission" date="2009-10" db="EMBL/GenBank/DDBJ databases">
        <title>Diversity of trophic interactions inside an arsenic-rich microbial ecosystem.</title>
        <authorList>
            <person name="Bertin P.N."/>
            <person name="Heinrich-Salmeron A."/>
            <person name="Pelletier E."/>
            <person name="Goulhen-Chollet F."/>
            <person name="Arsene-Ploetze F."/>
            <person name="Gallien S."/>
            <person name="Calteau A."/>
            <person name="Vallenet D."/>
            <person name="Casiot C."/>
            <person name="Chane-Woon-Ming B."/>
            <person name="Giloteaux L."/>
            <person name="Barakat M."/>
            <person name="Bonnefoy V."/>
            <person name="Bruneel O."/>
            <person name="Chandler M."/>
            <person name="Cleiss J."/>
            <person name="Duran R."/>
            <person name="Elbaz-Poulichet F."/>
            <person name="Fonknechten N."/>
            <person name="Lauga B."/>
            <person name="Mornico D."/>
            <person name="Ortet P."/>
            <person name="Schaeffer C."/>
            <person name="Siguier P."/>
            <person name="Alexander Thil Smith A."/>
            <person name="Van Dorsselaer A."/>
            <person name="Weissenbach J."/>
            <person name="Medigue C."/>
            <person name="Le Paslier D."/>
        </authorList>
    </citation>
    <scope>NUCLEOTIDE SEQUENCE</scope>
</reference>
<name>E6PFX9_9ZZZZ</name>
<evidence type="ECO:0000313" key="1">
    <source>
        <dbReference type="EMBL" id="CBH75366.1"/>
    </source>
</evidence>
<protein>
    <submittedName>
        <fullName evidence="1">Uncharacterized protein</fullName>
    </submittedName>
</protein>
<comment type="caution">
    <text evidence="1">The sequence shown here is derived from an EMBL/GenBank/DDBJ whole genome shotgun (WGS) entry which is preliminary data.</text>
</comment>
<accession>E6PFX9</accession>
<dbReference type="AlphaFoldDB" id="E6PFX9"/>
<gene>
    <name evidence="1" type="ORF">CARN1_1383</name>
</gene>
<sequence>MRRKVGEASIERNEIPVNIGKNRYSHAFAHDRATAKINDDGVMPIFVNS</sequence>
<proteinExistence type="predicted"/>
<dbReference type="EMBL" id="CABL01000008">
    <property type="protein sequence ID" value="CBH75366.1"/>
    <property type="molecule type" value="Genomic_DNA"/>
</dbReference>